<protein>
    <submittedName>
        <fullName evidence="2">Uncharacterized protein</fullName>
    </submittedName>
</protein>
<gene>
    <name evidence="2" type="ORF">A4E84_19040</name>
</gene>
<feature type="region of interest" description="Disordered" evidence="1">
    <location>
        <begin position="59"/>
        <end position="82"/>
    </location>
</feature>
<accession>A0A143C1Y0</accession>
<evidence type="ECO:0000313" key="2">
    <source>
        <dbReference type="EMBL" id="AMW11414.1"/>
    </source>
</evidence>
<sequence>MHSARLIFVGRPATGQESVDQPFPLNIRRVTQFDRAAVQFHLDATNWTVLQPNLGKLEDLTQDERGGGDNNRSGSDQFTTLRPCPDITGATRQLYVCHVQFEERATQLAAQAEEFVVIGV</sequence>
<name>A0A143C1Y0_9ACTN</name>
<dbReference type="KEGG" id="stsi:A4E84_19040"/>
<dbReference type="EMBL" id="CP015098">
    <property type="protein sequence ID" value="AMW11414.1"/>
    <property type="molecule type" value="Genomic_DNA"/>
</dbReference>
<evidence type="ECO:0000256" key="1">
    <source>
        <dbReference type="SAM" id="MobiDB-lite"/>
    </source>
</evidence>
<keyword evidence="3" id="KW-1185">Reference proteome</keyword>
<dbReference type="AlphaFoldDB" id="A0A143C1Y0"/>
<organism evidence="2 3">
    <name type="scientific">Streptomyces qaidamensis</name>
    <dbReference type="NCBI Taxonomy" id="1783515"/>
    <lineage>
        <taxon>Bacteria</taxon>
        <taxon>Bacillati</taxon>
        <taxon>Actinomycetota</taxon>
        <taxon>Actinomycetes</taxon>
        <taxon>Kitasatosporales</taxon>
        <taxon>Streptomycetaceae</taxon>
        <taxon>Streptomyces</taxon>
        <taxon>Streptomyces aurantiacus group</taxon>
    </lineage>
</organism>
<dbReference type="Proteomes" id="UP000076096">
    <property type="component" value="Chromosome"/>
</dbReference>
<evidence type="ECO:0000313" key="3">
    <source>
        <dbReference type="Proteomes" id="UP000076096"/>
    </source>
</evidence>
<proteinExistence type="predicted"/>
<reference evidence="3" key="1">
    <citation type="submission" date="2016-04" db="EMBL/GenBank/DDBJ databases">
        <authorList>
            <person name="Zhang B."/>
        </authorList>
    </citation>
    <scope>NUCLEOTIDE SEQUENCE [LARGE SCALE GENOMIC DNA]</scope>
    <source>
        <strain evidence="3">S10</strain>
    </source>
</reference>
<feature type="compositionally biased region" description="Polar residues" evidence="1">
    <location>
        <begin position="70"/>
        <end position="80"/>
    </location>
</feature>